<evidence type="ECO:0000313" key="2">
    <source>
        <dbReference type="EMBL" id="KAF1844826.1"/>
    </source>
</evidence>
<keyword evidence="3" id="KW-1185">Reference proteome</keyword>
<sequence length="510" mass="57724">MVEQSTRQTGKLQRVRTSESTAICGDKKTQNVVEVITTVDGVISSGSVPKRQQSLSERKATPVATVDRAHACSCNDEENAFLPPQVLERASAGVPAAGRPPNTPAKTFSDHASKYTGGWITEKRNLIKQLETYKIYLENAQTHITHLESKNDRVETEREQMESDLRRLQKHVFQRFESPEWTPASNADIRRKLSQLDSEVKAWSKVNSILHLNVLNPKEHPILYKKLRSALQGFAKLGDEVDLMGVPDDKAWVLVQAFIMHNLYFDVFDHPFFGVSIEQTSKIEVKEINEEAEELSPKKLDVMNWKFGLHMQSFYYKLRTCNVQEAIAWRVQTLRQLHPSAQDGDPHLEAKHNMCRETLKNREKAVQSLASSYFGSGIRALLKHPNQEGVKDSLRSIMMRAADLSYSLWTQKIDLLPNSLKHLDEVFTHNHPLMDAHQLHSKHVDENPAHLDGMPILLITHPTLVRLGDDEGTDFGRKTVLKKAVCWMGQLPDGAGESYDEPAISTSFPT</sequence>
<gene>
    <name evidence="2" type="ORF">K460DRAFT_354703</name>
</gene>
<evidence type="ECO:0000313" key="3">
    <source>
        <dbReference type="Proteomes" id="UP000800039"/>
    </source>
</evidence>
<evidence type="ECO:0000256" key="1">
    <source>
        <dbReference type="SAM" id="Coils"/>
    </source>
</evidence>
<proteinExistence type="predicted"/>
<feature type="coiled-coil region" evidence="1">
    <location>
        <begin position="137"/>
        <end position="171"/>
    </location>
</feature>
<organism evidence="2 3">
    <name type="scientific">Cucurbitaria berberidis CBS 394.84</name>
    <dbReference type="NCBI Taxonomy" id="1168544"/>
    <lineage>
        <taxon>Eukaryota</taxon>
        <taxon>Fungi</taxon>
        <taxon>Dikarya</taxon>
        <taxon>Ascomycota</taxon>
        <taxon>Pezizomycotina</taxon>
        <taxon>Dothideomycetes</taxon>
        <taxon>Pleosporomycetidae</taxon>
        <taxon>Pleosporales</taxon>
        <taxon>Pleosporineae</taxon>
        <taxon>Cucurbitariaceae</taxon>
        <taxon>Cucurbitaria</taxon>
    </lineage>
</organism>
<dbReference type="GeneID" id="63849061"/>
<dbReference type="AlphaFoldDB" id="A0A9P4GGH6"/>
<name>A0A9P4GGH6_9PLEO</name>
<comment type="caution">
    <text evidence="2">The sequence shown here is derived from an EMBL/GenBank/DDBJ whole genome shotgun (WGS) entry which is preliminary data.</text>
</comment>
<protein>
    <submittedName>
        <fullName evidence="2">Uncharacterized protein</fullName>
    </submittedName>
</protein>
<accession>A0A9P4GGH6</accession>
<dbReference type="RefSeq" id="XP_040787389.1">
    <property type="nucleotide sequence ID" value="XM_040931809.1"/>
</dbReference>
<dbReference type="Proteomes" id="UP000800039">
    <property type="component" value="Unassembled WGS sequence"/>
</dbReference>
<dbReference type="EMBL" id="ML976616">
    <property type="protein sequence ID" value="KAF1844826.1"/>
    <property type="molecule type" value="Genomic_DNA"/>
</dbReference>
<dbReference type="OrthoDB" id="4156714at2759"/>
<reference evidence="2" key="1">
    <citation type="submission" date="2020-01" db="EMBL/GenBank/DDBJ databases">
        <authorList>
            <consortium name="DOE Joint Genome Institute"/>
            <person name="Haridas S."/>
            <person name="Albert R."/>
            <person name="Binder M."/>
            <person name="Bloem J."/>
            <person name="Labutti K."/>
            <person name="Salamov A."/>
            <person name="Andreopoulos B."/>
            <person name="Baker S.E."/>
            <person name="Barry K."/>
            <person name="Bills G."/>
            <person name="Bluhm B.H."/>
            <person name="Cannon C."/>
            <person name="Castanera R."/>
            <person name="Culley D.E."/>
            <person name="Daum C."/>
            <person name="Ezra D."/>
            <person name="Gonzalez J.B."/>
            <person name="Henrissat B."/>
            <person name="Kuo A."/>
            <person name="Liang C."/>
            <person name="Lipzen A."/>
            <person name="Lutzoni F."/>
            <person name="Magnuson J."/>
            <person name="Mondo S."/>
            <person name="Nolan M."/>
            <person name="Ohm R."/>
            <person name="Pangilinan J."/>
            <person name="Park H.-J."/>
            <person name="Ramirez L."/>
            <person name="Alfaro M."/>
            <person name="Sun H."/>
            <person name="Tritt A."/>
            <person name="Yoshinaga Y."/>
            <person name="Zwiers L.-H."/>
            <person name="Turgeon B.G."/>
            <person name="Goodwin S.B."/>
            <person name="Spatafora J.W."/>
            <person name="Crous P.W."/>
            <person name="Grigoriev I.V."/>
        </authorList>
    </citation>
    <scope>NUCLEOTIDE SEQUENCE</scope>
    <source>
        <strain evidence="2">CBS 394.84</strain>
    </source>
</reference>
<keyword evidence="1" id="KW-0175">Coiled coil</keyword>